<dbReference type="OrthoDB" id="163367at2759"/>
<keyword evidence="2" id="KW-1185">Reference proteome</keyword>
<comment type="caution">
    <text evidence="1">The sequence shown here is derived from an EMBL/GenBank/DDBJ whole genome shotgun (WGS) entry which is preliminary data.</text>
</comment>
<dbReference type="AlphaFoldDB" id="A0A976FHM7"/>
<proteinExistence type="predicted"/>
<name>A0A976FHM7_BRELC</name>
<sequence>MRSTSQPKPSPMPLALITKRSSRLPSLSARAQFANCASMTRNFLTKSFPTSKRKLWGSQKSPTGVDDPMEVNMASDEQANEGARGDIGEIIVVAIQKVTVSGSDEGRASQFGSRIAPKSSIWGATKWSQGQSRLPQRIQCTVRSGTTNKVSAQSERSANEYTFDEKFVFERRDHDVQYNNVIIEVSCTASNLKGKHILGQVAADLDIEFAAQAPDPIYKHTALTRVDGVDMALEIHYVLHRLVVPDATAAAASRVLTRSSTSLNDDDDMNAYGQIFPDLWYLC</sequence>
<accession>A0A976FHM7</accession>
<dbReference type="Proteomes" id="UP000294530">
    <property type="component" value="Unassembled WGS sequence"/>
</dbReference>
<protein>
    <recommendedName>
        <fullName evidence="3">C2 domain-containing protein</fullName>
    </recommendedName>
</protein>
<evidence type="ECO:0000313" key="2">
    <source>
        <dbReference type="Proteomes" id="UP000294530"/>
    </source>
</evidence>
<evidence type="ECO:0008006" key="3">
    <source>
        <dbReference type="Google" id="ProtNLM"/>
    </source>
</evidence>
<organism evidence="1 2">
    <name type="scientific">Bremia lactucae</name>
    <name type="common">Lettuce downy mildew</name>
    <dbReference type="NCBI Taxonomy" id="4779"/>
    <lineage>
        <taxon>Eukaryota</taxon>
        <taxon>Sar</taxon>
        <taxon>Stramenopiles</taxon>
        <taxon>Oomycota</taxon>
        <taxon>Peronosporomycetes</taxon>
        <taxon>Peronosporales</taxon>
        <taxon>Peronosporaceae</taxon>
        <taxon>Bremia</taxon>
    </lineage>
</organism>
<dbReference type="EMBL" id="SHOA02000014">
    <property type="protein sequence ID" value="TDH66985.1"/>
    <property type="molecule type" value="Genomic_DNA"/>
</dbReference>
<dbReference type="RefSeq" id="XP_067816484.1">
    <property type="nucleotide sequence ID" value="XM_067964651.1"/>
</dbReference>
<gene>
    <name evidence="1" type="ORF">CCR75_006583</name>
</gene>
<dbReference type="KEGG" id="blac:94350322"/>
<evidence type="ECO:0000313" key="1">
    <source>
        <dbReference type="EMBL" id="TDH66985.1"/>
    </source>
</evidence>
<reference evidence="1 2" key="1">
    <citation type="journal article" date="2021" name="Genome Biol.">
        <title>AFLAP: assembly-free linkage analysis pipeline using k-mers from genome sequencing data.</title>
        <authorList>
            <person name="Fletcher K."/>
            <person name="Zhang L."/>
            <person name="Gil J."/>
            <person name="Han R."/>
            <person name="Cavanaugh K."/>
            <person name="Michelmore R."/>
        </authorList>
    </citation>
    <scope>NUCLEOTIDE SEQUENCE [LARGE SCALE GENOMIC DNA]</scope>
    <source>
        <strain evidence="1 2">SF5</strain>
    </source>
</reference>
<dbReference type="GeneID" id="94350322"/>